<feature type="chain" id="PRO_5042873013" description="3D domain-containing protein" evidence="2">
    <location>
        <begin position="25"/>
        <end position="211"/>
    </location>
</feature>
<evidence type="ECO:0000256" key="1">
    <source>
        <dbReference type="ARBA" id="ARBA00022729"/>
    </source>
</evidence>
<gene>
    <name evidence="5" type="ORF">FOC47_00700</name>
</gene>
<accession>A0AAP9LWI0</accession>
<dbReference type="RefSeq" id="WP_002588690.1">
    <property type="nucleotide sequence ID" value="NZ_CABKQO010000001.1"/>
</dbReference>
<dbReference type="InterPro" id="IPR003646">
    <property type="entry name" value="SH3-like_bac-type"/>
</dbReference>
<dbReference type="SUPFAM" id="SSF50685">
    <property type="entry name" value="Barwin-like endoglucanases"/>
    <property type="match status" value="1"/>
</dbReference>
<dbReference type="Pfam" id="PF08239">
    <property type="entry name" value="SH3_3"/>
    <property type="match status" value="1"/>
</dbReference>
<feature type="signal peptide" evidence="2">
    <location>
        <begin position="1"/>
        <end position="24"/>
    </location>
</feature>
<evidence type="ECO:0000256" key="2">
    <source>
        <dbReference type="SAM" id="SignalP"/>
    </source>
</evidence>
<dbReference type="Gene3D" id="2.30.30.40">
    <property type="entry name" value="SH3 Domains"/>
    <property type="match status" value="1"/>
</dbReference>
<organism evidence="5 6">
    <name type="scientific">Enterocloster clostridioformis</name>
    <dbReference type="NCBI Taxonomy" id="1531"/>
    <lineage>
        <taxon>Bacteria</taxon>
        <taxon>Bacillati</taxon>
        <taxon>Bacillota</taxon>
        <taxon>Clostridia</taxon>
        <taxon>Lachnospirales</taxon>
        <taxon>Lachnospiraceae</taxon>
        <taxon>Enterocloster</taxon>
    </lineage>
</organism>
<dbReference type="Proteomes" id="UP000501069">
    <property type="component" value="Chromosome"/>
</dbReference>
<sequence>MRKLSIMWISVLFLSLVTPMATWAEENKETVTMTAQIETMKEAFIGALEPKTMYANKDGVNIWEKPDIESIVLGQTFLNTSFEVFGEYDGWSMITTEDGYAYIKSEYLSDTETSLEYIGQFKISHYCCEPYKHICGDGKGLTRTGIPVYPGLISVDPSVIPLGSTVVIDGVEYQAEDTGGMIKGHKIDMAVETHQEALEMGVYWADVYIKR</sequence>
<dbReference type="GO" id="GO:0009254">
    <property type="term" value="P:peptidoglycan turnover"/>
    <property type="evidence" value="ECO:0007669"/>
    <property type="project" value="InterPro"/>
</dbReference>
<name>A0AAP9LWI0_9FIRM</name>
<evidence type="ECO:0000259" key="4">
    <source>
        <dbReference type="Pfam" id="PF08239"/>
    </source>
</evidence>
<dbReference type="CDD" id="cd14667">
    <property type="entry name" value="3D_containing_proteins"/>
    <property type="match status" value="1"/>
</dbReference>
<dbReference type="EMBL" id="CP050964">
    <property type="protein sequence ID" value="QIX89230.1"/>
    <property type="molecule type" value="Genomic_DNA"/>
</dbReference>
<dbReference type="InterPro" id="IPR036908">
    <property type="entry name" value="RlpA-like_sf"/>
</dbReference>
<dbReference type="Pfam" id="PF06725">
    <property type="entry name" value="3D"/>
    <property type="match status" value="1"/>
</dbReference>
<evidence type="ECO:0000259" key="3">
    <source>
        <dbReference type="Pfam" id="PF06725"/>
    </source>
</evidence>
<dbReference type="PANTHER" id="PTHR39160:SF4">
    <property type="entry name" value="RESUSCITATION-PROMOTING FACTOR RPFB"/>
    <property type="match status" value="1"/>
</dbReference>
<dbReference type="GO" id="GO:0004553">
    <property type="term" value="F:hydrolase activity, hydrolyzing O-glycosyl compounds"/>
    <property type="evidence" value="ECO:0007669"/>
    <property type="project" value="InterPro"/>
</dbReference>
<reference evidence="5 6" key="1">
    <citation type="submission" date="2019-11" db="EMBL/GenBank/DDBJ databases">
        <title>FDA dAtabase for Regulatory Grade micrObial Sequences (FDA-ARGOS): Supporting development and validation of Infectious Disease Dx tests.</title>
        <authorList>
            <person name="Turner S."/>
            <person name="Byrd R."/>
            <person name="Tallon L."/>
            <person name="Sadzewicz L."/>
            <person name="Vavikolanu K."/>
            <person name="Mehta A."/>
            <person name="Aluvathingal J."/>
            <person name="Nadendla S."/>
            <person name="Myers T."/>
            <person name="Yan Y."/>
            <person name="Sichtig H."/>
        </authorList>
    </citation>
    <scope>NUCLEOTIDE SEQUENCE [LARGE SCALE GENOMIC DNA]</scope>
    <source>
        <strain evidence="5 6">FDAARGOS_739</strain>
    </source>
</reference>
<dbReference type="Gene3D" id="2.40.40.10">
    <property type="entry name" value="RlpA-like domain"/>
    <property type="match status" value="1"/>
</dbReference>
<evidence type="ECO:0000313" key="5">
    <source>
        <dbReference type="EMBL" id="QIX89230.1"/>
    </source>
</evidence>
<dbReference type="AlphaFoldDB" id="A0AAP9LWI0"/>
<dbReference type="InterPro" id="IPR051933">
    <property type="entry name" value="Resuscitation_pf_RpfB"/>
</dbReference>
<proteinExistence type="predicted"/>
<protein>
    <recommendedName>
        <fullName evidence="7">3D domain-containing protein</fullName>
    </recommendedName>
</protein>
<dbReference type="GO" id="GO:0019867">
    <property type="term" value="C:outer membrane"/>
    <property type="evidence" value="ECO:0007669"/>
    <property type="project" value="InterPro"/>
</dbReference>
<evidence type="ECO:0008006" key="7">
    <source>
        <dbReference type="Google" id="ProtNLM"/>
    </source>
</evidence>
<feature type="domain" description="SH3b" evidence="4">
    <location>
        <begin position="58"/>
        <end position="109"/>
    </location>
</feature>
<dbReference type="InterPro" id="IPR059180">
    <property type="entry name" value="3D_YorM"/>
</dbReference>
<evidence type="ECO:0000313" key="6">
    <source>
        <dbReference type="Proteomes" id="UP000501069"/>
    </source>
</evidence>
<dbReference type="GeneID" id="57959668"/>
<dbReference type="PANTHER" id="PTHR39160">
    <property type="entry name" value="CELL WALL-BINDING PROTEIN YOCH"/>
    <property type="match status" value="1"/>
</dbReference>
<keyword evidence="1 2" id="KW-0732">Signal</keyword>
<dbReference type="InterPro" id="IPR010611">
    <property type="entry name" value="3D_dom"/>
</dbReference>
<feature type="domain" description="3D" evidence="3">
    <location>
        <begin position="153"/>
        <end position="208"/>
    </location>
</feature>